<gene>
    <name evidence="1" type="ORF">ACFSR2_10060</name>
</gene>
<keyword evidence="2" id="KW-1185">Reference proteome</keyword>
<evidence type="ECO:0008006" key="3">
    <source>
        <dbReference type="Google" id="ProtNLM"/>
    </source>
</evidence>
<proteinExistence type="predicted"/>
<comment type="caution">
    <text evidence="1">The sequence shown here is derived from an EMBL/GenBank/DDBJ whole genome shotgun (WGS) entry which is preliminary data.</text>
</comment>
<name>A0ABW5J6R3_9BACT</name>
<dbReference type="EMBL" id="JBHULC010000009">
    <property type="protein sequence ID" value="MFD2521229.1"/>
    <property type="molecule type" value="Genomic_DNA"/>
</dbReference>
<dbReference type="PROSITE" id="PS51257">
    <property type="entry name" value="PROKAR_LIPOPROTEIN"/>
    <property type="match status" value="1"/>
</dbReference>
<evidence type="ECO:0000313" key="2">
    <source>
        <dbReference type="Proteomes" id="UP001597510"/>
    </source>
</evidence>
<protein>
    <recommendedName>
        <fullName evidence="3">Lipocalin-like domain-containing protein</fullName>
    </recommendedName>
</protein>
<dbReference type="Proteomes" id="UP001597510">
    <property type="component" value="Unassembled WGS sequence"/>
</dbReference>
<reference evidence="2" key="1">
    <citation type="journal article" date="2019" name="Int. J. Syst. Evol. Microbiol.">
        <title>The Global Catalogue of Microorganisms (GCM) 10K type strain sequencing project: providing services to taxonomists for standard genome sequencing and annotation.</title>
        <authorList>
            <consortium name="The Broad Institute Genomics Platform"/>
            <consortium name="The Broad Institute Genome Sequencing Center for Infectious Disease"/>
            <person name="Wu L."/>
            <person name="Ma J."/>
        </authorList>
    </citation>
    <scope>NUCLEOTIDE SEQUENCE [LARGE SCALE GENOMIC DNA]</scope>
    <source>
        <strain evidence="2">KCTC 52344</strain>
    </source>
</reference>
<dbReference type="RefSeq" id="WP_340237242.1">
    <property type="nucleotide sequence ID" value="NZ_JBBEWC010000007.1"/>
</dbReference>
<organism evidence="1 2">
    <name type="scientific">Emticicia soli</name>
    <dbReference type="NCBI Taxonomy" id="2027878"/>
    <lineage>
        <taxon>Bacteria</taxon>
        <taxon>Pseudomonadati</taxon>
        <taxon>Bacteroidota</taxon>
        <taxon>Cytophagia</taxon>
        <taxon>Cytophagales</taxon>
        <taxon>Leadbetterellaceae</taxon>
        <taxon>Emticicia</taxon>
    </lineage>
</organism>
<sequence length="161" mass="18064">MNFSKSLIVLAFTSLVMFSCKEKAVVLKSKTEYLAGTTSKSWKNTKAEATNPQGLKVDLVLNQPDCVVDNRLVFYPNNTYEFKEGATKCSPNDPDIILKSNWTFLDNETKFKIDKIVFQGREVNDAVFDIIELNDNVFTGKTSLPLAGVTYEFVATFQPAQ</sequence>
<evidence type="ECO:0000313" key="1">
    <source>
        <dbReference type="EMBL" id="MFD2521229.1"/>
    </source>
</evidence>
<accession>A0ABW5J6R3</accession>